<dbReference type="InterPro" id="IPR021215">
    <property type="entry name" value="DUF2752"/>
</dbReference>
<protein>
    <submittedName>
        <fullName evidence="2">DUF2752 domain-containing protein</fullName>
    </submittedName>
</protein>
<dbReference type="OrthoDB" id="1525013at2"/>
<keyword evidence="1" id="KW-0472">Membrane</keyword>
<feature type="transmembrane region" description="Helical" evidence="1">
    <location>
        <begin position="7"/>
        <end position="23"/>
    </location>
</feature>
<keyword evidence="3" id="KW-1185">Reference proteome</keyword>
<dbReference type="AlphaFoldDB" id="A0A2U2PMU6"/>
<evidence type="ECO:0000313" key="3">
    <source>
        <dbReference type="Proteomes" id="UP000245647"/>
    </source>
</evidence>
<accession>A0A2U2PMU6</accession>
<keyword evidence="1" id="KW-0812">Transmembrane</keyword>
<comment type="caution">
    <text evidence="2">The sequence shown here is derived from an EMBL/GenBank/DDBJ whole genome shotgun (WGS) entry which is preliminary data.</text>
</comment>
<dbReference type="Pfam" id="PF10825">
    <property type="entry name" value="DUF2752"/>
    <property type="match status" value="1"/>
</dbReference>
<feature type="transmembrane region" description="Helical" evidence="1">
    <location>
        <begin position="67"/>
        <end position="86"/>
    </location>
</feature>
<proteinExistence type="predicted"/>
<gene>
    <name evidence="2" type="ORF">DDR33_01965</name>
</gene>
<organism evidence="2 3">
    <name type="scientific">Pararcticibacter amylolyticus</name>
    <dbReference type="NCBI Taxonomy" id="2173175"/>
    <lineage>
        <taxon>Bacteria</taxon>
        <taxon>Pseudomonadati</taxon>
        <taxon>Bacteroidota</taxon>
        <taxon>Sphingobacteriia</taxon>
        <taxon>Sphingobacteriales</taxon>
        <taxon>Sphingobacteriaceae</taxon>
        <taxon>Pararcticibacter</taxon>
    </lineage>
</organism>
<dbReference type="Proteomes" id="UP000245647">
    <property type="component" value="Unassembled WGS sequence"/>
</dbReference>
<name>A0A2U2PMU6_9SPHI</name>
<sequence length="98" mass="10921">MLNPRNYIFELSIWIAGLTSLAFSNPGDHHFTLCPLASLGITWCPGCGLGRAIACIFHGDFLQSFKFHWFGIPAIVFLSFRIAGLSKKTLVYFANKPK</sequence>
<keyword evidence="1" id="KW-1133">Transmembrane helix</keyword>
<evidence type="ECO:0000256" key="1">
    <source>
        <dbReference type="SAM" id="Phobius"/>
    </source>
</evidence>
<dbReference type="EMBL" id="QEAS01000001">
    <property type="protein sequence ID" value="PWG82648.1"/>
    <property type="molecule type" value="Genomic_DNA"/>
</dbReference>
<reference evidence="2 3" key="1">
    <citation type="submission" date="2018-04" db="EMBL/GenBank/DDBJ databases">
        <title>Pedobacter chongqingensis sp. nov., isolated from a rottenly hemp rope.</title>
        <authorList>
            <person name="Cai Y."/>
        </authorList>
    </citation>
    <scope>NUCLEOTIDE SEQUENCE [LARGE SCALE GENOMIC DNA]</scope>
    <source>
        <strain evidence="2 3">FJ4-8</strain>
    </source>
</reference>
<evidence type="ECO:0000313" key="2">
    <source>
        <dbReference type="EMBL" id="PWG82648.1"/>
    </source>
</evidence>